<dbReference type="Proteomes" id="UP000240912">
    <property type="component" value="Unassembled WGS sequence"/>
</dbReference>
<dbReference type="GO" id="GO:0003700">
    <property type="term" value="F:DNA-binding transcription factor activity"/>
    <property type="evidence" value="ECO:0007669"/>
    <property type="project" value="TreeGrafter"/>
</dbReference>
<dbReference type="Pfam" id="PF13305">
    <property type="entry name" value="TetR_C_33"/>
    <property type="match status" value="1"/>
</dbReference>
<gene>
    <name evidence="6" type="ORF">C7T94_05420</name>
</gene>
<dbReference type="PANTHER" id="PTHR30055:SF234">
    <property type="entry name" value="HTH-TYPE TRANSCRIPTIONAL REGULATOR BETI"/>
    <property type="match status" value="1"/>
</dbReference>
<dbReference type="OrthoDB" id="594604at2"/>
<name>A0A2T3HNY4_9SPHI</name>
<keyword evidence="7" id="KW-1185">Reference proteome</keyword>
<sequence>MGISERKVRQREAMKDMILTAAQEIVAAEGWQALSIRKIAEAIEYSAPVIYTHFENKDAIREIFVREGFTLLGNAVEAVLAGAGTAEEKLWNVAAAYRHFAITQSSYYRIMFDFGIPSCEAASMYSEIHRFGSLIRLAISQAMGPTVAEDKIWLKFHTFWSILHGLIAINLLKITETPGELRDPVFDDAVQGFIHHLNTKV</sequence>
<protein>
    <submittedName>
        <fullName evidence="6">TetR/AcrR family transcriptional regulator</fullName>
    </submittedName>
</protein>
<keyword evidence="3" id="KW-0804">Transcription</keyword>
<dbReference type="PROSITE" id="PS50977">
    <property type="entry name" value="HTH_TETR_2"/>
    <property type="match status" value="1"/>
</dbReference>
<dbReference type="InterPro" id="IPR001647">
    <property type="entry name" value="HTH_TetR"/>
</dbReference>
<evidence type="ECO:0000256" key="1">
    <source>
        <dbReference type="ARBA" id="ARBA00023015"/>
    </source>
</evidence>
<evidence type="ECO:0000259" key="5">
    <source>
        <dbReference type="PROSITE" id="PS50977"/>
    </source>
</evidence>
<dbReference type="RefSeq" id="WP_107214267.1">
    <property type="nucleotide sequence ID" value="NZ_KZ686268.1"/>
</dbReference>
<keyword evidence="1" id="KW-0805">Transcription regulation</keyword>
<dbReference type="SUPFAM" id="SSF48498">
    <property type="entry name" value="Tetracyclin repressor-like, C-terminal domain"/>
    <property type="match status" value="1"/>
</dbReference>
<evidence type="ECO:0000256" key="3">
    <source>
        <dbReference type="ARBA" id="ARBA00023163"/>
    </source>
</evidence>
<dbReference type="InterPro" id="IPR009057">
    <property type="entry name" value="Homeodomain-like_sf"/>
</dbReference>
<evidence type="ECO:0000256" key="4">
    <source>
        <dbReference type="PROSITE-ProRule" id="PRU00335"/>
    </source>
</evidence>
<dbReference type="Gene3D" id="1.10.357.10">
    <property type="entry name" value="Tetracycline Repressor, domain 2"/>
    <property type="match status" value="1"/>
</dbReference>
<dbReference type="PRINTS" id="PR00455">
    <property type="entry name" value="HTHTETR"/>
</dbReference>
<evidence type="ECO:0000313" key="7">
    <source>
        <dbReference type="Proteomes" id="UP000240912"/>
    </source>
</evidence>
<feature type="domain" description="HTH tetR-type" evidence="5">
    <location>
        <begin position="12"/>
        <end position="72"/>
    </location>
</feature>
<dbReference type="InterPro" id="IPR050109">
    <property type="entry name" value="HTH-type_TetR-like_transc_reg"/>
</dbReference>
<keyword evidence="2 4" id="KW-0238">DNA-binding</keyword>
<dbReference type="EMBL" id="PYLS01000004">
    <property type="protein sequence ID" value="PST84168.1"/>
    <property type="molecule type" value="Genomic_DNA"/>
</dbReference>
<evidence type="ECO:0000256" key="2">
    <source>
        <dbReference type="ARBA" id="ARBA00023125"/>
    </source>
</evidence>
<reference evidence="6 7" key="1">
    <citation type="submission" date="2018-03" db="EMBL/GenBank/DDBJ databases">
        <authorList>
            <person name="Keele B.F."/>
        </authorList>
    </citation>
    <scope>NUCLEOTIDE SEQUENCE [LARGE SCALE GENOMIC DNA]</scope>
    <source>
        <strain evidence="6 7">YL28-9</strain>
    </source>
</reference>
<dbReference type="PANTHER" id="PTHR30055">
    <property type="entry name" value="HTH-TYPE TRANSCRIPTIONAL REGULATOR RUTR"/>
    <property type="match status" value="1"/>
</dbReference>
<dbReference type="Pfam" id="PF00440">
    <property type="entry name" value="TetR_N"/>
    <property type="match status" value="1"/>
</dbReference>
<dbReference type="InterPro" id="IPR025996">
    <property type="entry name" value="MT1864/Rv1816-like_C"/>
</dbReference>
<feature type="DNA-binding region" description="H-T-H motif" evidence="4">
    <location>
        <begin position="35"/>
        <end position="54"/>
    </location>
</feature>
<evidence type="ECO:0000313" key="6">
    <source>
        <dbReference type="EMBL" id="PST84168.1"/>
    </source>
</evidence>
<proteinExistence type="predicted"/>
<dbReference type="InterPro" id="IPR036271">
    <property type="entry name" value="Tet_transcr_reg_TetR-rel_C_sf"/>
</dbReference>
<comment type="caution">
    <text evidence="6">The sequence shown here is derived from an EMBL/GenBank/DDBJ whole genome shotgun (WGS) entry which is preliminary data.</text>
</comment>
<dbReference type="SUPFAM" id="SSF46689">
    <property type="entry name" value="Homeodomain-like"/>
    <property type="match status" value="1"/>
</dbReference>
<accession>A0A2T3HNY4</accession>
<dbReference type="AlphaFoldDB" id="A0A2T3HNY4"/>
<organism evidence="6 7">
    <name type="scientific">Pedobacter yulinensis</name>
    <dbReference type="NCBI Taxonomy" id="2126353"/>
    <lineage>
        <taxon>Bacteria</taxon>
        <taxon>Pseudomonadati</taxon>
        <taxon>Bacteroidota</taxon>
        <taxon>Sphingobacteriia</taxon>
        <taxon>Sphingobacteriales</taxon>
        <taxon>Sphingobacteriaceae</taxon>
        <taxon>Pedobacter</taxon>
    </lineage>
</organism>
<dbReference type="GO" id="GO:0000976">
    <property type="term" value="F:transcription cis-regulatory region binding"/>
    <property type="evidence" value="ECO:0007669"/>
    <property type="project" value="TreeGrafter"/>
</dbReference>